<accession>A0A926DNY7</accession>
<dbReference type="EMBL" id="JACRSU010000006">
    <property type="protein sequence ID" value="MBC8541846.1"/>
    <property type="molecule type" value="Genomic_DNA"/>
</dbReference>
<organism evidence="1 2">
    <name type="scientific">Congzhengia minquanensis</name>
    <dbReference type="NCBI Taxonomy" id="2763657"/>
    <lineage>
        <taxon>Bacteria</taxon>
        <taxon>Bacillati</taxon>
        <taxon>Bacillota</taxon>
        <taxon>Clostridia</taxon>
        <taxon>Eubacteriales</taxon>
        <taxon>Oscillospiraceae</taxon>
        <taxon>Congzhengia</taxon>
    </lineage>
</organism>
<reference evidence="1" key="1">
    <citation type="submission" date="2020-08" db="EMBL/GenBank/DDBJ databases">
        <title>Genome public.</title>
        <authorList>
            <person name="Liu C."/>
            <person name="Sun Q."/>
        </authorList>
    </citation>
    <scope>NUCLEOTIDE SEQUENCE</scope>
    <source>
        <strain evidence="1">H8</strain>
    </source>
</reference>
<evidence type="ECO:0000313" key="2">
    <source>
        <dbReference type="Proteomes" id="UP000611762"/>
    </source>
</evidence>
<dbReference type="Proteomes" id="UP000611762">
    <property type="component" value="Unassembled WGS sequence"/>
</dbReference>
<dbReference type="AlphaFoldDB" id="A0A926DNY7"/>
<gene>
    <name evidence="1" type="ORF">H8698_12760</name>
</gene>
<dbReference type="RefSeq" id="WP_249313831.1">
    <property type="nucleotide sequence ID" value="NZ_JACRSU010000006.1"/>
</dbReference>
<keyword evidence="2" id="KW-1185">Reference proteome</keyword>
<protein>
    <submittedName>
        <fullName evidence="1">Uncharacterized protein</fullName>
    </submittedName>
</protein>
<comment type="caution">
    <text evidence="1">The sequence shown here is derived from an EMBL/GenBank/DDBJ whole genome shotgun (WGS) entry which is preliminary data.</text>
</comment>
<evidence type="ECO:0000313" key="1">
    <source>
        <dbReference type="EMBL" id="MBC8541846.1"/>
    </source>
</evidence>
<name>A0A926DNY7_9FIRM</name>
<sequence length="132" mass="14842">MITIKTEEDKTDIHKFLSSQGANIDLTGTIVMTARENGTILALGALSMKDYRVFLDHIVVSGEYVEDLNLVLGLMKSLLNLADLRGMKTVYGSNPAMFDLYKMLRFKKSAGEAKKMYELSLEGYFTCENEEQ</sequence>
<proteinExistence type="predicted"/>